<dbReference type="InterPro" id="IPR000835">
    <property type="entry name" value="HTH_MarR-typ"/>
</dbReference>
<dbReference type="RefSeq" id="WP_165775258.1">
    <property type="nucleotide sequence ID" value="NZ_FRFC01000003.1"/>
</dbReference>
<reference evidence="6" key="1">
    <citation type="submission" date="2016-12" db="EMBL/GenBank/DDBJ databases">
        <authorList>
            <person name="Herbold C."/>
        </authorList>
    </citation>
    <scope>NUCLEOTIDE SEQUENCE [LARGE SCALE GENOMIC DNA]</scope>
</reference>
<keyword evidence="1" id="KW-0805">Transcription regulation</keyword>
<evidence type="ECO:0000256" key="1">
    <source>
        <dbReference type="ARBA" id="ARBA00023015"/>
    </source>
</evidence>
<dbReference type="PANTHER" id="PTHR42756">
    <property type="entry name" value="TRANSCRIPTIONAL REGULATOR, MARR"/>
    <property type="match status" value="1"/>
</dbReference>
<dbReference type="SUPFAM" id="SSF46785">
    <property type="entry name" value="Winged helix' DNA-binding domain"/>
    <property type="match status" value="1"/>
</dbReference>
<feature type="domain" description="HTH marR-type" evidence="4">
    <location>
        <begin position="1"/>
        <end position="140"/>
    </location>
</feature>
<dbReference type="InterPro" id="IPR036390">
    <property type="entry name" value="WH_DNA-bd_sf"/>
</dbReference>
<dbReference type="PRINTS" id="PR00598">
    <property type="entry name" value="HTHMARR"/>
</dbReference>
<keyword evidence="3" id="KW-0804">Transcription</keyword>
<keyword evidence="6" id="KW-1185">Reference proteome</keyword>
<gene>
    <name evidence="5" type="ORF">NSIN_20838</name>
</gene>
<dbReference type="PANTHER" id="PTHR42756:SF1">
    <property type="entry name" value="TRANSCRIPTIONAL REPRESSOR OF EMRAB OPERON"/>
    <property type="match status" value="1"/>
</dbReference>
<dbReference type="GO" id="GO:0003700">
    <property type="term" value="F:DNA-binding transcription factor activity"/>
    <property type="evidence" value="ECO:0007669"/>
    <property type="project" value="InterPro"/>
</dbReference>
<protein>
    <submittedName>
        <fullName evidence="5">Putative Transcriptional regulator, MarR family protein</fullName>
    </submittedName>
</protein>
<dbReference type="SMART" id="SM00347">
    <property type="entry name" value="HTH_MARR"/>
    <property type="match status" value="1"/>
</dbReference>
<evidence type="ECO:0000256" key="3">
    <source>
        <dbReference type="ARBA" id="ARBA00023163"/>
    </source>
</evidence>
<evidence type="ECO:0000313" key="6">
    <source>
        <dbReference type="Proteomes" id="UP000232412"/>
    </source>
</evidence>
<name>A0A2H1EI74_9ARCH</name>
<evidence type="ECO:0000256" key="2">
    <source>
        <dbReference type="ARBA" id="ARBA00023125"/>
    </source>
</evidence>
<keyword evidence="2" id="KW-0238">DNA-binding</keyword>
<dbReference type="EMBL" id="FRFC01000003">
    <property type="protein sequence ID" value="SHO45964.1"/>
    <property type="molecule type" value="Genomic_DNA"/>
</dbReference>
<accession>A0A2H1EI74</accession>
<dbReference type="Gene3D" id="1.10.10.10">
    <property type="entry name" value="Winged helix-like DNA-binding domain superfamily/Winged helix DNA-binding domain"/>
    <property type="match status" value="1"/>
</dbReference>
<dbReference type="AlphaFoldDB" id="A0A2H1EI74"/>
<dbReference type="OrthoDB" id="10712at2157"/>
<dbReference type="Proteomes" id="UP000232412">
    <property type="component" value="Unassembled WGS sequence"/>
</dbReference>
<dbReference type="Pfam" id="PF12802">
    <property type="entry name" value="MarR_2"/>
    <property type="match status" value="1"/>
</dbReference>
<sequence length="157" mass="17614">MRKLDLNESVGTLIALTAKSQERLAEIEMKKQLGLTPAQWKVILVLNITDGLTQKEIAEKISIDGSTLVPVLDKMEKEGLVERRADAKDRRNNRIFLTRKSESTVDSITSIIIQLRKKVYSGIPESEIDSAKNVVKSMMKNIESELNKIKTSKGNMS</sequence>
<organism evidence="5 6">
    <name type="scientific">Nitrosotalea sinensis</name>
    <dbReference type="NCBI Taxonomy" id="1499975"/>
    <lineage>
        <taxon>Archaea</taxon>
        <taxon>Nitrososphaerota</taxon>
        <taxon>Nitrososphaeria</taxon>
        <taxon>Nitrosotaleales</taxon>
        <taxon>Nitrosotaleaceae</taxon>
        <taxon>Nitrosotalea</taxon>
    </lineage>
</organism>
<evidence type="ECO:0000259" key="4">
    <source>
        <dbReference type="PROSITE" id="PS50995"/>
    </source>
</evidence>
<dbReference type="InterPro" id="IPR036388">
    <property type="entry name" value="WH-like_DNA-bd_sf"/>
</dbReference>
<dbReference type="GO" id="GO:0003677">
    <property type="term" value="F:DNA binding"/>
    <property type="evidence" value="ECO:0007669"/>
    <property type="project" value="UniProtKB-KW"/>
</dbReference>
<dbReference type="PROSITE" id="PS50995">
    <property type="entry name" value="HTH_MARR_2"/>
    <property type="match status" value="1"/>
</dbReference>
<proteinExistence type="predicted"/>
<evidence type="ECO:0000313" key="5">
    <source>
        <dbReference type="EMBL" id="SHO45964.1"/>
    </source>
</evidence>